<proteinExistence type="predicted"/>
<sequence>MKKAFIHQIFYSEETRLALDNGFIPLDNSGQRPDWCEYWPIRNFIGHQEMDDDALYGFLSPKFKSKTGLGASDVHQFLASVDAATDIVAFSPFFDAGAVFTNIFKQGASGQRNAWPVFVESVRLLAPDVDLDTFVTDSRNTIFCNYFLAKPRFWRYWFDKAEMIFNSAEENNSPLGLGLNQTINHTSGPTPIKVFVIERLVSLLLATESRWSVQLFNPMSLPVIYLGADRFGEQLAMLDALKMAAATTGRSEYMTAFATLRAQICR</sequence>
<organism evidence="1 2">
    <name type="scientific">Paraburkholderia haematera</name>
    <dbReference type="NCBI Taxonomy" id="2793077"/>
    <lineage>
        <taxon>Bacteria</taxon>
        <taxon>Pseudomonadati</taxon>
        <taxon>Pseudomonadota</taxon>
        <taxon>Betaproteobacteria</taxon>
        <taxon>Burkholderiales</taxon>
        <taxon>Burkholderiaceae</taxon>
        <taxon>Paraburkholderia</taxon>
    </lineage>
</organism>
<comment type="caution">
    <text evidence="1">The sequence shown here is derived from an EMBL/GenBank/DDBJ whole genome shotgun (WGS) entry which is preliminary data.</text>
</comment>
<keyword evidence="2" id="KW-1185">Reference proteome</keyword>
<reference evidence="1 2" key="1">
    <citation type="submission" date="2021-02" db="EMBL/GenBank/DDBJ databases">
        <authorList>
            <person name="Vanwijnsberghe S."/>
        </authorList>
    </citation>
    <scope>NUCLEOTIDE SEQUENCE [LARGE SCALE GENOMIC DNA]</scope>
    <source>
        <strain evidence="1 2">LMG 31837</strain>
    </source>
</reference>
<accession>A0ABN7LW60</accession>
<evidence type="ECO:0000313" key="1">
    <source>
        <dbReference type="EMBL" id="CAE6772380.1"/>
    </source>
</evidence>
<dbReference type="EMBL" id="CAJNBK010000010">
    <property type="protein sequence ID" value="CAE6772380.1"/>
    <property type="molecule type" value="Genomic_DNA"/>
</dbReference>
<protein>
    <submittedName>
        <fullName evidence="1">Uncharacterized protein</fullName>
    </submittedName>
</protein>
<name>A0ABN7LW60_9BURK</name>
<evidence type="ECO:0000313" key="2">
    <source>
        <dbReference type="Proteomes" id="UP000672526"/>
    </source>
</evidence>
<gene>
    <name evidence="1" type="ORF">R69888_03927</name>
</gene>
<dbReference type="RefSeq" id="WP_211612887.1">
    <property type="nucleotide sequence ID" value="NZ_CAJNBK010000010.1"/>
</dbReference>
<dbReference type="Proteomes" id="UP000672526">
    <property type="component" value="Unassembled WGS sequence"/>
</dbReference>